<protein>
    <submittedName>
        <fullName evidence="1">Uncharacterized protein</fullName>
    </submittedName>
</protein>
<gene>
    <name evidence="1" type="ORF">SAMN02745857_01540</name>
</gene>
<evidence type="ECO:0000313" key="2">
    <source>
        <dbReference type="Proteomes" id="UP000192761"/>
    </source>
</evidence>
<dbReference type="Proteomes" id="UP000192761">
    <property type="component" value="Unassembled WGS sequence"/>
</dbReference>
<keyword evidence="2" id="KW-1185">Reference proteome</keyword>
<name>A0A1W1XGG8_9NEIS</name>
<dbReference type="EMBL" id="FWXD01000007">
    <property type="protein sequence ID" value="SMC23085.1"/>
    <property type="molecule type" value="Genomic_DNA"/>
</dbReference>
<dbReference type="OrthoDB" id="8588010at2"/>
<accession>A0A1W1XGG8</accession>
<sequence>MQAPVYTEIPPYGADEDTERSWQWLQAVGQLAAAELALKPRGTLALIDDGERVCWVAVIDGHAHLAIAPVFEGEVNFEHSALLRQLIGYSVEELNYLRATLEHWLLEQPTLRSREPQQLQRWATLPATLTE</sequence>
<evidence type="ECO:0000313" key="1">
    <source>
        <dbReference type="EMBL" id="SMC23085.1"/>
    </source>
</evidence>
<organism evidence="1 2">
    <name type="scientific">Andreprevotia lacus DSM 23236</name>
    <dbReference type="NCBI Taxonomy" id="1121001"/>
    <lineage>
        <taxon>Bacteria</taxon>
        <taxon>Pseudomonadati</taxon>
        <taxon>Pseudomonadota</taxon>
        <taxon>Betaproteobacteria</taxon>
        <taxon>Neisseriales</taxon>
        <taxon>Chitinibacteraceae</taxon>
        <taxon>Andreprevotia</taxon>
    </lineage>
</organism>
<proteinExistence type="predicted"/>
<reference evidence="1 2" key="1">
    <citation type="submission" date="2017-04" db="EMBL/GenBank/DDBJ databases">
        <authorList>
            <person name="Afonso C.L."/>
            <person name="Miller P.J."/>
            <person name="Scott M.A."/>
            <person name="Spackman E."/>
            <person name="Goraichik I."/>
            <person name="Dimitrov K.M."/>
            <person name="Suarez D.L."/>
            <person name="Swayne D.E."/>
        </authorList>
    </citation>
    <scope>NUCLEOTIDE SEQUENCE [LARGE SCALE GENOMIC DNA]</scope>
    <source>
        <strain evidence="1 2">DSM 23236</strain>
    </source>
</reference>
<dbReference type="STRING" id="1121001.SAMN02745857_01540"/>
<dbReference type="AlphaFoldDB" id="A0A1W1XGG8"/>
<dbReference type="RefSeq" id="WP_084090202.1">
    <property type="nucleotide sequence ID" value="NZ_FWXD01000007.1"/>
</dbReference>